<evidence type="ECO:0000313" key="2">
    <source>
        <dbReference type="EMBL" id="KAJ8393804.1"/>
    </source>
</evidence>
<gene>
    <name evidence="2" type="ORF">AAFF_G00057190</name>
</gene>
<organism evidence="2 3">
    <name type="scientific">Aldrovandia affinis</name>
    <dbReference type="NCBI Taxonomy" id="143900"/>
    <lineage>
        <taxon>Eukaryota</taxon>
        <taxon>Metazoa</taxon>
        <taxon>Chordata</taxon>
        <taxon>Craniata</taxon>
        <taxon>Vertebrata</taxon>
        <taxon>Euteleostomi</taxon>
        <taxon>Actinopterygii</taxon>
        <taxon>Neopterygii</taxon>
        <taxon>Teleostei</taxon>
        <taxon>Notacanthiformes</taxon>
        <taxon>Halosauridae</taxon>
        <taxon>Aldrovandia</taxon>
    </lineage>
</organism>
<dbReference type="AlphaFoldDB" id="A0AAD7S0K9"/>
<name>A0AAD7S0K9_9TELE</name>
<keyword evidence="3" id="KW-1185">Reference proteome</keyword>
<accession>A0AAD7S0K9</accession>
<proteinExistence type="predicted"/>
<comment type="caution">
    <text evidence="2">The sequence shown here is derived from an EMBL/GenBank/DDBJ whole genome shotgun (WGS) entry which is preliminary data.</text>
</comment>
<dbReference type="EMBL" id="JAINUG010000133">
    <property type="protein sequence ID" value="KAJ8393804.1"/>
    <property type="molecule type" value="Genomic_DNA"/>
</dbReference>
<dbReference type="Proteomes" id="UP001221898">
    <property type="component" value="Unassembled WGS sequence"/>
</dbReference>
<feature type="region of interest" description="Disordered" evidence="1">
    <location>
        <begin position="80"/>
        <end position="102"/>
    </location>
</feature>
<sequence>MKWLGQIPQIPNPSAMVLASNCTNGLYEYIILTERSSSWGEGVEACVYDMAALGGRVWAGLRLHPHGAIVTVTRCRREVRDENSGDGTGRDRGRKRGKRRGPGELWRRKSYALRAHSLWDVTARLAGRKRPRSSVSPERTCGLNSAETDERFQLWIRPPSHRGEGEGNGVNIFDSQFVSNARMQLIPGQS</sequence>
<protein>
    <submittedName>
        <fullName evidence="2">Uncharacterized protein</fullName>
    </submittedName>
</protein>
<reference evidence="2" key="1">
    <citation type="journal article" date="2023" name="Science">
        <title>Genome structures resolve the early diversification of teleost fishes.</title>
        <authorList>
            <person name="Parey E."/>
            <person name="Louis A."/>
            <person name="Montfort J."/>
            <person name="Bouchez O."/>
            <person name="Roques C."/>
            <person name="Iampietro C."/>
            <person name="Lluch J."/>
            <person name="Castinel A."/>
            <person name="Donnadieu C."/>
            <person name="Desvignes T."/>
            <person name="Floi Bucao C."/>
            <person name="Jouanno E."/>
            <person name="Wen M."/>
            <person name="Mejri S."/>
            <person name="Dirks R."/>
            <person name="Jansen H."/>
            <person name="Henkel C."/>
            <person name="Chen W.J."/>
            <person name="Zahm M."/>
            <person name="Cabau C."/>
            <person name="Klopp C."/>
            <person name="Thompson A.W."/>
            <person name="Robinson-Rechavi M."/>
            <person name="Braasch I."/>
            <person name="Lecointre G."/>
            <person name="Bobe J."/>
            <person name="Postlethwait J.H."/>
            <person name="Berthelot C."/>
            <person name="Roest Crollius H."/>
            <person name="Guiguen Y."/>
        </authorList>
    </citation>
    <scope>NUCLEOTIDE SEQUENCE</scope>
    <source>
        <strain evidence="2">NC1722</strain>
    </source>
</reference>
<evidence type="ECO:0000313" key="3">
    <source>
        <dbReference type="Proteomes" id="UP001221898"/>
    </source>
</evidence>
<evidence type="ECO:0000256" key="1">
    <source>
        <dbReference type="SAM" id="MobiDB-lite"/>
    </source>
</evidence>
<feature type="compositionally biased region" description="Basic and acidic residues" evidence="1">
    <location>
        <begin position="80"/>
        <end position="91"/>
    </location>
</feature>